<feature type="transmembrane region" description="Helical" evidence="9">
    <location>
        <begin position="198"/>
        <end position="220"/>
    </location>
</feature>
<evidence type="ECO:0000313" key="10">
    <source>
        <dbReference type="EMBL" id="KAF9616482.1"/>
    </source>
</evidence>
<dbReference type="InterPro" id="IPR030189">
    <property type="entry name" value="UPS_plant"/>
</dbReference>
<comment type="similarity">
    <text evidence="2">Belongs to the plant ureide permease (TC 2.A.7.19) family.</text>
</comment>
<dbReference type="Pfam" id="PF07168">
    <property type="entry name" value="Ureide_permease"/>
    <property type="match status" value="1"/>
</dbReference>
<dbReference type="GO" id="GO:0005524">
    <property type="term" value="F:ATP binding"/>
    <property type="evidence" value="ECO:0007669"/>
    <property type="project" value="UniProtKB-KW"/>
</dbReference>
<dbReference type="EMBL" id="JADFTS010000003">
    <property type="protein sequence ID" value="KAF9616482.1"/>
    <property type="molecule type" value="Genomic_DNA"/>
</dbReference>
<keyword evidence="4 9" id="KW-0812">Transmembrane</keyword>
<keyword evidence="6" id="KW-0067">ATP-binding</keyword>
<keyword evidence="7 9" id="KW-1133">Transmembrane helix</keyword>
<organism evidence="10 11">
    <name type="scientific">Coptis chinensis</name>
    <dbReference type="NCBI Taxonomy" id="261450"/>
    <lineage>
        <taxon>Eukaryota</taxon>
        <taxon>Viridiplantae</taxon>
        <taxon>Streptophyta</taxon>
        <taxon>Embryophyta</taxon>
        <taxon>Tracheophyta</taxon>
        <taxon>Spermatophyta</taxon>
        <taxon>Magnoliopsida</taxon>
        <taxon>Ranunculales</taxon>
        <taxon>Ranunculaceae</taxon>
        <taxon>Coptidoideae</taxon>
        <taxon>Coptis</taxon>
    </lineage>
</organism>
<evidence type="ECO:0000256" key="4">
    <source>
        <dbReference type="ARBA" id="ARBA00022692"/>
    </source>
</evidence>
<dbReference type="PANTHER" id="PTHR31081:SF18">
    <property type="entry name" value="UREIDE PERMEASE 2-LIKE ISOFORM X1"/>
    <property type="match status" value="1"/>
</dbReference>
<protein>
    <submittedName>
        <fullName evidence="10">Uncharacterized protein</fullName>
    </submittedName>
</protein>
<evidence type="ECO:0000256" key="9">
    <source>
        <dbReference type="SAM" id="Phobius"/>
    </source>
</evidence>
<accession>A0A835IHE2</accession>
<dbReference type="PANTHER" id="PTHR31081">
    <property type="entry name" value="UREIDE PERMEASE 1-RELATED-RELATED"/>
    <property type="match status" value="1"/>
</dbReference>
<comment type="caution">
    <text evidence="10">The sequence shown here is derived from an EMBL/GenBank/DDBJ whole genome shotgun (WGS) entry which is preliminary data.</text>
</comment>
<keyword evidence="11" id="KW-1185">Reference proteome</keyword>
<keyword evidence="5" id="KW-0547">Nucleotide-binding</keyword>
<evidence type="ECO:0000256" key="3">
    <source>
        <dbReference type="ARBA" id="ARBA00022448"/>
    </source>
</evidence>
<feature type="transmembrane region" description="Helical" evidence="9">
    <location>
        <begin position="9"/>
        <end position="32"/>
    </location>
</feature>
<dbReference type="GO" id="GO:0016020">
    <property type="term" value="C:membrane"/>
    <property type="evidence" value="ECO:0007669"/>
    <property type="project" value="UniProtKB-SubCell"/>
</dbReference>
<evidence type="ECO:0000256" key="2">
    <source>
        <dbReference type="ARBA" id="ARBA00005931"/>
    </source>
</evidence>
<evidence type="ECO:0000256" key="7">
    <source>
        <dbReference type="ARBA" id="ARBA00022989"/>
    </source>
</evidence>
<dbReference type="OrthoDB" id="272624at2759"/>
<sequence length="270" mass="29675">MLPVFSNKLCIHPTVPATLGLVFIVGQIFYFIGYSIGDPNNRMKAGDTLHSESTISISHGDLQSGFTRSRKEIAEIFFGLMTSSMNPKSAVSPAFNLATNDTGHTMDEGIPHLVVYSALIYFSASYSITLITLNLRFLYHPILNLPRSSLRAYLAGLLSGFGNCLHFMAGQAAGYAAFLEGFGHIKILRFFMLGEKHLPIHLLVPHAIISPSLCYARCIMEFKVTLKRLRNVVSTSTRHSSMDDQPQRISSVARFPSAVTTVFKAAAKAI</sequence>
<dbReference type="SUPFAM" id="SSF161084">
    <property type="entry name" value="MAPEG domain-like"/>
    <property type="match status" value="1"/>
</dbReference>
<feature type="transmembrane region" description="Helical" evidence="9">
    <location>
        <begin position="113"/>
        <end position="133"/>
    </location>
</feature>
<evidence type="ECO:0000256" key="6">
    <source>
        <dbReference type="ARBA" id="ARBA00022840"/>
    </source>
</evidence>
<evidence type="ECO:0000313" key="11">
    <source>
        <dbReference type="Proteomes" id="UP000631114"/>
    </source>
</evidence>
<keyword evidence="3" id="KW-0813">Transport</keyword>
<evidence type="ECO:0000256" key="8">
    <source>
        <dbReference type="ARBA" id="ARBA00023136"/>
    </source>
</evidence>
<evidence type="ECO:0000256" key="1">
    <source>
        <dbReference type="ARBA" id="ARBA00004141"/>
    </source>
</evidence>
<dbReference type="Proteomes" id="UP000631114">
    <property type="component" value="Unassembled WGS sequence"/>
</dbReference>
<feature type="transmembrane region" description="Helical" evidence="9">
    <location>
        <begin position="154"/>
        <end position="178"/>
    </location>
</feature>
<evidence type="ECO:0000256" key="5">
    <source>
        <dbReference type="ARBA" id="ARBA00022741"/>
    </source>
</evidence>
<dbReference type="InterPro" id="IPR023352">
    <property type="entry name" value="MAPEG-like_dom_sf"/>
</dbReference>
<comment type="subcellular location">
    <subcellularLocation>
        <location evidence="1">Membrane</location>
        <topology evidence="1">Multi-pass membrane protein</topology>
    </subcellularLocation>
</comment>
<gene>
    <name evidence="10" type="ORF">IFM89_029779</name>
</gene>
<keyword evidence="8 9" id="KW-0472">Membrane</keyword>
<dbReference type="GO" id="GO:0015505">
    <property type="term" value="F:uracil:monoatomic cation symporter activity"/>
    <property type="evidence" value="ECO:0007669"/>
    <property type="project" value="TreeGrafter"/>
</dbReference>
<dbReference type="InterPro" id="IPR009834">
    <property type="entry name" value="Ureide_permease"/>
</dbReference>
<dbReference type="AlphaFoldDB" id="A0A835IHE2"/>
<dbReference type="GO" id="GO:0005274">
    <property type="term" value="F:allantoin:proton symporter activity"/>
    <property type="evidence" value="ECO:0007669"/>
    <property type="project" value="TreeGrafter"/>
</dbReference>
<dbReference type="Gene3D" id="1.20.120.550">
    <property type="entry name" value="Membrane associated eicosanoid/glutathione metabolism-like domain"/>
    <property type="match status" value="1"/>
</dbReference>
<proteinExistence type="inferred from homology"/>
<reference evidence="10 11" key="1">
    <citation type="submission" date="2020-10" db="EMBL/GenBank/DDBJ databases">
        <title>The Coptis chinensis genome and diversification of protoberbering-type alkaloids.</title>
        <authorList>
            <person name="Wang B."/>
            <person name="Shu S."/>
            <person name="Song C."/>
            <person name="Liu Y."/>
        </authorList>
    </citation>
    <scope>NUCLEOTIDE SEQUENCE [LARGE SCALE GENOMIC DNA]</scope>
    <source>
        <strain evidence="10">HL-2020</strain>
        <tissue evidence="10">Leaf</tissue>
    </source>
</reference>
<name>A0A835IHE2_9MAGN</name>